<feature type="transmembrane region" description="Helical" evidence="1">
    <location>
        <begin position="6"/>
        <end position="30"/>
    </location>
</feature>
<dbReference type="AlphaFoldDB" id="A0A1I2B640"/>
<name>A0A1I2B640_9BACT</name>
<dbReference type="EMBL" id="FOLQ01000015">
    <property type="protein sequence ID" value="SFE51611.1"/>
    <property type="molecule type" value="Genomic_DNA"/>
</dbReference>
<dbReference type="STRING" id="662367.SAMN05216167_1153"/>
<proteinExistence type="predicted"/>
<organism evidence="2 3">
    <name type="scientific">Spirosoma endophyticum</name>
    <dbReference type="NCBI Taxonomy" id="662367"/>
    <lineage>
        <taxon>Bacteria</taxon>
        <taxon>Pseudomonadati</taxon>
        <taxon>Bacteroidota</taxon>
        <taxon>Cytophagia</taxon>
        <taxon>Cytophagales</taxon>
        <taxon>Cytophagaceae</taxon>
        <taxon>Spirosoma</taxon>
    </lineage>
</organism>
<accession>A0A1I2B640</accession>
<keyword evidence="1" id="KW-0812">Transmembrane</keyword>
<reference evidence="2 3" key="1">
    <citation type="submission" date="2016-10" db="EMBL/GenBank/DDBJ databases">
        <authorList>
            <person name="de Groot N.N."/>
        </authorList>
    </citation>
    <scope>NUCLEOTIDE SEQUENCE [LARGE SCALE GENOMIC DNA]</scope>
    <source>
        <strain evidence="2 3">DSM 26130</strain>
    </source>
</reference>
<evidence type="ECO:0000313" key="3">
    <source>
        <dbReference type="Proteomes" id="UP000198598"/>
    </source>
</evidence>
<keyword evidence="1" id="KW-1133">Transmembrane helix</keyword>
<protein>
    <submittedName>
        <fullName evidence="2">Uncharacterized protein</fullName>
    </submittedName>
</protein>
<sequence>MTSENLFNQLLFLPLFNRWFVALSTFVAVVPRTAQT</sequence>
<keyword evidence="3" id="KW-1185">Reference proteome</keyword>
<dbReference type="Proteomes" id="UP000198598">
    <property type="component" value="Unassembled WGS sequence"/>
</dbReference>
<gene>
    <name evidence="2" type="ORF">SAMN05216167_1153</name>
</gene>
<evidence type="ECO:0000313" key="2">
    <source>
        <dbReference type="EMBL" id="SFE51611.1"/>
    </source>
</evidence>
<evidence type="ECO:0000256" key="1">
    <source>
        <dbReference type="SAM" id="Phobius"/>
    </source>
</evidence>
<keyword evidence="1" id="KW-0472">Membrane</keyword>